<protein>
    <submittedName>
        <fullName evidence="1">Uncharacterized protein</fullName>
    </submittedName>
</protein>
<dbReference type="Proteomes" id="UP000813462">
    <property type="component" value="Unassembled WGS sequence"/>
</dbReference>
<dbReference type="EMBL" id="JAEACU010000363">
    <property type="protein sequence ID" value="KAH7510771.1"/>
    <property type="molecule type" value="Genomic_DNA"/>
</dbReference>
<sequence length="237" mass="26096">MSLDLDRSSLGLKSGSWRENMMDETQLSLGDGPIGYPCRNPSIDNQVGKYEREPFNYLSSKIAPQNNPLATDGPATVMAAKGNLPHWLREAVFTSAWQAGPNLQSAVSSIPHSQTLYPGYPYLDPFDLHHGPRNEMHHAFGGLSAEDTHPSGRAYRYNNSLRMRHGKAELQKASSTAGKLDDVIVINSDASSEETISDDHSVNLVEVRNELLKPLNVYEIRVSTAVCLAHVVRDGLE</sequence>
<proteinExistence type="predicted"/>
<gene>
    <name evidence="1" type="ORF">FEM48_ZijujUnG0090000</name>
</gene>
<name>A0A978U8I7_ZIZJJ</name>
<evidence type="ECO:0000313" key="2">
    <source>
        <dbReference type="Proteomes" id="UP000813462"/>
    </source>
</evidence>
<dbReference type="AlphaFoldDB" id="A0A978U8I7"/>
<accession>A0A978U8I7</accession>
<evidence type="ECO:0000313" key="1">
    <source>
        <dbReference type="EMBL" id="KAH7510771.1"/>
    </source>
</evidence>
<comment type="caution">
    <text evidence="1">The sequence shown here is derived from an EMBL/GenBank/DDBJ whole genome shotgun (WGS) entry which is preliminary data.</text>
</comment>
<reference evidence="1" key="1">
    <citation type="journal article" date="2021" name="Front. Plant Sci.">
        <title>Chromosome-Scale Genome Assembly for Chinese Sour Jujube and Insights Into Its Genome Evolution and Domestication Signature.</title>
        <authorList>
            <person name="Shen L.-Y."/>
            <person name="Luo H."/>
            <person name="Wang X.-L."/>
            <person name="Wang X.-M."/>
            <person name="Qiu X.-J."/>
            <person name="Liu H."/>
            <person name="Zhou S.-S."/>
            <person name="Jia K.-H."/>
            <person name="Nie S."/>
            <person name="Bao Y.-T."/>
            <person name="Zhang R.-G."/>
            <person name="Yun Q.-Z."/>
            <person name="Chai Y.-H."/>
            <person name="Lu J.-Y."/>
            <person name="Li Y."/>
            <person name="Zhao S.-W."/>
            <person name="Mao J.-F."/>
            <person name="Jia S.-G."/>
            <person name="Mao Y.-M."/>
        </authorList>
    </citation>
    <scope>NUCLEOTIDE SEQUENCE</scope>
    <source>
        <strain evidence="1">AT0</strain>
        <tissue evidence="1">Leaf</tissue>
    </source>
</reference>
<organism evidence="1 2">
    <name type="scientific">Ziziphus jujuba var. spinosa</name>
    <dbReference type="NCBI Taxonomy" id="714518"/>
    <lineage>
        <taxon>Eukaryota</taxon>
        <taxon>Viridiplantae</taxon>
        <taxon>Streptophyta</taxon>
        <taxon>Embryophyta</taxon>
        <taxon>Tracheophyta</taxon>
        <taxon>Spermatophyta</taxon>
        <taxon>Magnoliopsida</taxon>
        <taxon>eudicotyledons</taxon>
        <taxon>Gunneridae</taxon>
        <taxon>Pentapetalae</taxon>
        <taxon>rosids</taxon>
        <taxon>fabids</taxon>
        <taxon>Rosales</taxon>
        <taxon>Rhamnaceae</taxon>
        <taxon>Paliureae</taxon>
        <taxon>Ziziphus</taxon>
    </lineage>
</organism>